<name>A0A0P9CYA4_9BACL</name>
<dbReference type="Gene3D" id="1.10.10.10">
    <property type="entry name" value="Winged helix-like DNA-binding domain superfamily/Winged helix DNA-binding domain"/>
    <property type="match status" value="1"/>
</dbReference>
<dbReference type="Pfam" id="PF09860">
    <property type="entry name" value="DUF2087"/>
    <property type="match status" value="1"/>
</dbReference>
<dbReference type="AlphaFoldDB" id="A0A0P9CYA4"/>
<dbReference type="PATRIC" id="fig|471514.4.peg.2467"/>
<dbReference type="STRING" id="471514.AN477_05470"/>
<dbReference type="RefSeq" id="WP_054968170.1">
    <property type="nucleotide sequence ID" value="NZ_LJCO01000026.1"/>
</dbReference>
<evidence type="ECO:0000256" key="1">
    <source>
        <dbReference type="ARBA" id="ARBA00023015"/>
    </source>
</evidence>
<accession>A0A0P9CYA4</accession>
<feature type="domain" description="DUF2087" evidence="3">
    <location>
        <begin position="184"/>
        <end position="251"/>
    </location>
</feature>
<keyword evidence="5" id="KW-1185">Reference proteome</keyword>
<comment type="caution">
    <text evidence="4">The sequence shown here is derived from an EMBL/GenBank/DDBJ whole genome shotgun (WGS) entry which is preliminary data.</text>
</comment>
<sequence length="254" mass="29552">MNNLTKLFWDAPLADLKRGYTFEQKTEEYVCLVCGESFTKGQIYTFGETLYEAEKYAQIHIAHQHGSMMTCLLSLDKKSIGLTDHQKDLVRSFYEGKSDAQIAGEIGSSSATVRTHRFSLREKARQAKLLLAVAELMEEAGETKPAFLDVHRTARIVDERYMMTEEENQRILKTYFPEGTDGPLTEFPRKEKRKLVILRQIIARFSRDRQYTEKEVNEILKAVYSDFVTIRRYLIEYGFLDRQPDGSSYWVKDK</sequence>
<proteinExistence type="predicted"/>
<organism evidence="4 5">
    <name type="scientific">Alicyclobacillus ferrooxydans</name>
    <dbReference type="NCBI Taxonomy" id="471514"/>
    <lineage>
        <taxon>Bacteria</taxon>
        <taxon>Bacillati</taxon>
        <taxon>Bacillota</taxon>
        <taxon>Bacilli</taxon>
        <taxon>Bacillales</taxon>
        <taxon>Alicyclobacillaceae</taxon>
        <taxon>Alicyclobacillus</taxon>
    </lineage>
</organism>
<dbReference type="Proteomes" id="UP000050482">
    <property type="component" value="Unassembled WGS sequence"/>
</dbReference>
<dbReference type="OrthoDB" id="9789954at2"/>
<protein>
    <submittedName>
        <fullName evidence="4">Transcriptional regulator</fullName>
    </submittedName>
</protein>
<dbReference type="InterPro" id="IPR018656">
    <property type="entry name" value="DUF2087"/>
</dbReference>
<evidence type="ECO:0000313" key="4">
    <source>
        <dbReference type="EMBL" id="KPV44742.1"/>
    </source>
</evidence>
<evidence type="ECO:0000256" key="2">
    <source>
        <dbReference type="ARBA" id="ARBA00023163"/>
    </source>
</evidence>
<dbReference type="InterPro" id="IPR000792">
    <property type="entry name" value="Tscrpt_reg_LuxR_C"/>
</dbReference>
<keyword evidence="1" id="KW-0805">Transcription regulation</keyword>
<evidence type="ECO:0000259" key="3">
    <source>
        <dbReference type="Pfam" id="PF09860"/>
    </source>
</evidence>
<dbReference type="SUPFAM" id="SSF46894">
    <property type="entry name" value="C-terminal effector domain of the bipartite response regulators"/>
    <property type="match status" value="1"/>
</dbReference>
<reference evidence="4 5" key="1">
    <citation type="submission" date="2015-09" db="EMBL/GenBank/DDBJ databases">
        <title>Draft genome sequence of Alicyclobacillus ferrooxydans DSM 22381.</title>
        <authorList>
            <person name="Hemp J."/>
        </authorList>
    </citation>
    <scope>NUCLEOTIDE SEQUENCE [LARGE SCALE GENOMIC DNA]</scope>
    <source>
        <strain evidence="4 5">TC-34</strain>
    </source>
</reference>
<evidence type="ECO:0000313" key="5">
    <source>
        <dbReference type="Proteomes" id="UP000050482"/>
    </source>
</evidence>
<dbReference type="GO" id="GO:0003677">
    <property type="term" value="F:DNA binding"/>
    <property type="evidence" value="ECO:0007669"/>
    <property type="project" value="InterPro"/>
</dbReference>
<dbReference type="EMBL" id="LJCO01000026">
    <property type="protein sequence ID" value="KPV44742.1"/>
    <property type="molecule type" value="Genomic_DNA"/>
</dbReference>
<dbReference type="InterPro" id="IPR016032">
    <property type="entry name" value="Sig_transdc_resp-reg_C-effctor"/>
</dbReference>
<dbReference type="PRINTS" id="PR00038">
    <property type="entry name" value="HTHLUXR"/>
</dbReference>
<keyword evidence="2" id="KW-0804">Transcription</keyword>
<gene>
    <name evidence="4" type="ORF">AN477_05470</name>
</gene>
<dbReference type="InterPro" id="IPR036388">
    <property type="entry name" value="WH-like_DNA-bd_sf"/>
</dbReference>
<dbReference type="GO" id="GO:0006355">
    <property type="term" value="P:regulation of DNA-templated transcription"/>
    <property type="evidence" value="ECO:0007669"/>
    <property type="project" value="InterPro"/>
</dbReference>